<organism evidence="2 3">
    <name type="scientific">Amycolatopsis samaneae</name>
    <dbReference type="NCBI Taxonomy" id="664691"/>
    <lineage>
        <taxon>Bacteria</taxon>
        <taxon>Bacillati</taxon>
        <taxon>Actinomycetota</taxon>
        <taxon>Actinomycetes</taxon>
        <taxon>Pseudonocardiales</taxon>
        <taxon>Pseudonocardiaceae</taxon>
        <taxon>Amycolatopsis</taxon>
    </lineage>
</organism>
<feature type="compositionally biased region" description="Basic and acidic residues" evidence="1">
    <location>
        <begin position="44"/>
        <end position="54"/>
    </location>
</feature>
<sequence length="75" mass="8531">MPNERKKLLLRLDPAVHDAIARWAGDELRSTNAQIEMLLRRALTDAGRMPDRASRMRGRGRPRKDDSGETSESTE</sequence>
<evidence type="ECO:0000313" key="3">
    <source>
        <dbReference type="Proteomes" id="UP001597419"/>
    </source>
</evidence>
<dbReference type="InterPro" id="IPR013321">
    <property type="entry name" value="Arc_rbn_hlx_hlx"/>
</dbReference>
<dbReference type="Proteomes" id="UP001597419">
    <property type="component" value="Unassembled WGS sequence"/>
</dbReference>
<feature type="region of interest" description="Disordered" evidence="1">
    <location>
        <begin position="44"/>
        <end position="75"/>
    </location>
</feature>
<dbReference type="SUPFAM" id="SSF47598">
    <property type="entry name" value="Ribbon-helix-helix"/>
    <property type="match status" value="1"/>
</dbReference>
<name>A0ABW5GML5_9PSEU</name>
<dbReference type="Gene3D" id="1.10.1220.10">
    <property type="entry name" value="Met repressor-like"/>
    <property type="match status" value="1"/>
</dbReference>
<evidence type="ECO:0000313" key="2">
    <source>
        <dbReference type="EMBL" id="MFD2462002.1"/>
    </source>
</evidence>
<gene>
    <name evidence="2" type="ORF">ACFSYJ_25570</name>
</gene>
<accession>A0ABW5GML5</accession>
<protein>
    <recommendedName>
        <fullName evidence="4">Toxin-antitoxin system HicB family antitoxin</fullName>
    </recommendedName>
</protein>
<keyword evidence="3" id="KW-1185">Reference proteome</keyword>
<comment type="caution">
    <text evidence="2">The sequence shown here is derived from an EMBL/GenBank/DDBJ whole genome shotgun (WGS) entry which is preliminary data.</text>
</comment>
<dbReference type="EMBL" id="JBHUKU010000014">
    <property type="protein sequence ID" value="MFD2462002.1"/>
    <property type="molecule type" value="Genomic_DNA"/>
</dbReference>
<dbReference type="InterPro" id="IPR010985">
    <property type="entry name" value="Ribbon_hlx_hlx"/>
</dbReference>
<proteinExistence type="predicted"/>
<evidence type="ECO:0000256" key="1">
    <source>
        <dbReference type="SAM" id="MobiDB-lite"/>
    </source>
</evidence>
<reference evidence="3" key="1">
    <citation type="journal article" date="2019" name="Int. J. Syst. Evol. Microbiol.">
        <title>The Global Catalogue of Microorganisms (GCM) 10K type strain sequencing project: providing services to taxonomists for standard genome sequencing and annotation.</title>
        <authorList>
            <consortium name="The Broad Institute Genomics Platform"/>
            <consortium name="The Broad Institute Genome Sequencing Center for Infectious Disease"/>
            <person name="Wu L."/>
            <person name="Ma J."/>
        </authorList>
    </citation>
    <scope>NUCLEOTIDE SEQUENCE [LARGE SCALE GENOMIC DNA]</scope>
    <source>
        <strain evidence="3">CGMCC 4.7643</strain>
    </source>
</reference>
<dbReference type="RefSeq" id="WP_345391282.1">
    <property type="nucleotide sequence ID" value="NZ_BAABHG010000004.1"/>
</dbReference>
<evidence type="ECO:0008006" key="4">
    <source>
        <dbReference type="Google" id="ProtNLM"/>
    </source>
</evidence>